<accession>A0A1I2YQI2</accession>
<dbReference type="OrthoDB" id="777346at2"/>
<dbReference type="RefSeq" id="WP_143095957.1">
    <property type="nucleotide sequence ID" value="NZ_FOPP01000008.1"/>
</dbReference>
<organism evidence="1 2">
    <name type="scientific">Pedobacter insulae</name>
    <dbReference type="NCBI Taxonomy" id="414048"/>
    <lineage>
        <taxon>Bacteria</taxon>
        <taxon>Pseudomonadati</taxon>
        <taxon>Bacteroidota</taxon>
        <taxon>Sphingobacteriia</taxon>
        <taxon>Sphingobacteriales</taxon>
        <taxon>Sphingobacteriaceae</taxon>
        <taxon>Pedobacter</taxon>
    </lineage>
</organism>
<evidence type="ECO:0000313" key="1">
    <source>
        <dbReference type="EMBL" id="SFH27857.1"/>
    </source>
</evidence>
<dbReference type="Proteomes" id="UP000199666">
    <property type="component" value="Unassembled WGS sequence"/>
</dbReference>
<feature type="non-terminal residue" evidence="1">
    <location>
        <position position="143"/>
    </location>
</feature>
<proteinExistence type="predicted"/>
<reference evidence="1 2" key="1">
    <citation type="submission" date="2016-10" db="EMBL/GenBank/DDBJ databases">
        <authorList>
            <person name="de Groot N.N."/>
        </authorList>
    </citation>
    <scope>NUCLEOTIDE SEQUENCE [LARGE SCALE GENOMIC DNA]</scope>
    <source>
        <strain evidence="1 2">DSM 18684</strain>
    </source>
</reference>
<dbReference type="EMBL" id="FOPP01000008">
    <property type="protein sequence ID" value="SFH27857.1"/>
    <property type="molecule type" value="Genomic_DNA"/>
</dbReference>
<keyword evidence="2" id="KW-1185">Reference proteome</keyword>
<dbReference type="AlphaFoldDB" id="A0A1I2YQI2"/>
<protein>
    <submittedName>
        <fullName evidence="1">Uncharacterized protein</fullName>
    </submittedName>
</protein>
<evidence type="ECO:0000313" key="2">
    <source>
        <dbReference type="Proteomes" id="UP000199666"/>
    </source>
</evidence>
<gene>
    <name evidence="1" type="ORF">SAMN04489864_1081</name>
</gene>
<name>A0A1I2YQI2_9SPHI</name>
<sequence>MSFALFLFVYSCKKEISNGEKIDPARKKEMLNYKNGPKVEIINLAQFQKKANLSALGSLKQEFMTALSSKSKKMSIHTDQTYLGFSIATDSIKVIKANGHTMYVFPVELPSKRAVAFQNLTIDEGPDGTIAFVNTYTPTKKWI</sequence>